<reference evidence="2" key="4">
    <citation type="submission" date="2025-08" db="UniProtKB">
        <authorList>
            <consortium name="Ensembl"/>
        </authorList>
    </citation>
    <scope>IDENTIFICATION</scope>
</reference>
<accession>A0A4W4FI93</accession>
<reference evidence="2" key="5">
    <citation type="submission" date="2025-09" db="UniProtKB">
        <authorList>
            <consortium name="Ensembl"/>
        </authorList>
    </citation>
    <scope>IDENTIFICATION</scope>
</reference>
<reference evidence="3" key="1">
    <citation type="journal article" date="2014" name="Science">
        <title>Nonhuman genetics. Genomic basis for the convergent evolution of electric organs.</title>
        <authorList>
            <person name="Gallant J.R."/>
            <person name="Traeger L.L."/>
            <person name="Volkening J.D."/>
            <person name="Moffett H."/>
            <person name="Chen P.H."/>
            <person name="Novina C.D."/>
            <person name="Phillips G.N.Jr."/>
            <person name="Anand R."/>
            <person name="Wells G.B."/>
            <person name="Pinch M."/>
            <person name="Guth R."/>
            <person name="Unguez G.A."/>
            <person name="Albert J.S."/>
            <person name="Zakon H.H."/>
            <person name="Samanta M.P."/>
            <person name="Sussman M.R."/>
        </authorList>
    </citation>
    <scope>NUCLEOTIDE SEQUENCE [LARGE SCALE GENOMIC DNA]</scope>
</reference>
<evidence type="ECO:0000256" key="1">
    <source>
        <dbReference type="SAM" id="MobiDB-lite"/>
    </source>
</evidence>
<gene>
    <name evidence="2" type="primary">ndufv3</name>
</gene>
<evidence type="ECO:0000313" key="2">
    <source>
        <dbReference type="Ensembl" id="ENSEEEP00000023774.2"/>
    </source>
</evidence>
<sequence length="103" mass="11627">MATSLFRLGRLGSLKCLQQGSWGTLRMPFTAAFCIKAEDKKKPAKKTKAAKPVPPPEPESFDNTTYKNLQHHSYHMFTFSDMDVELAKHRLPQPSTGRPSPMH</sequence>
<dbReference type="AlphaFoldDB" id="A0A4W4FI93"/>
<dbReference type="InterPro" id="IPR026193">
    <property type="entry name" value="NDUFV3"/>
</dbReference>
<dbReference type="GO" id="GO:0045271">
    <property type="term" value="C:respiratory chain complex I"/>
    <property type="evidence" value="ECO:0007669"/>
    <property type="project" value="InterPro"/>
</dbReference>
<evidence type="ECO:0008006" key="4">
    <source>
        <dbReference type="Google" id="ProtNLM"/>
    </source>
</evidence>
<dbReference type="GO" id="GO:0005739">
    <property type="term" value="C:mitochondrion"/>
    <property type="evidence" value="ECO:0007669"/>
    <property type="project" value="InterPro"/>
</dbReference>
<feature type="region of interest" description="Disordered" evidence="1">
    <location>
        <begin position="39"/>
        <end position="64"/>
    </location>
</feature>
<dbReference type="PANTHER" id="PTHR17117">
    <property type="entry name" value="NADH-UBIQUINONE OXIDOREDUCTASE"/>
    <property type="match status" value="1"/>
</dbReference>
<reference evidence="2" key="3">
    <citation type="submission" date="2020-05" db="EMBL/GenBank/DDBJ databases">
        <title>Electrophorus electricus (electric eel) genome, fEleEle1, primary haplotype.</title>
        <authorList>
            <person name="Myers G."/>
            <person name="Meyer A."/>
            <person name="Fedrigo O."/>
            <person name="Formenti G."/>
            <person name="Rhie A."/>
            <person name="Tracey A."/>
            <person name="Sims Y."/>
            <person name="Jarvis E.D."/>
        </authorList>
    </citation>
    <scope>NUCLEOTIDE SEQUENCE [LARGE SCALE GENOMIC DNA]</scope>
</reference>
<dbReference type="Proteomes" id="UP000314983">
    <property type="component" value="Chromosome 2"/>
</dbReference>
<proteinExistence type="predicted"/>
<keyword evidence="3" id="KW-1185">Reference proteome</keyword>
<organism evidence="2 3">
    <name type="scientific">Electrophorus electricus</name>
    <name type="common">Electric eel</name>
    <name type="synonym">Gymnotus electricus</name>
    <dbReference type="NCBI Taxonomy" id="8005"/>
    <lineage>
        <taxon>Eukaryota</taxon>
        <taxon>Metazoa</taxon>
        <taxon>Chordata</taxon>
        <taxon>Craniata</taxon>
        <taxon>Vertebrata</taxon>
        <taxon>Euteleostomi</taxon>
        <taxon>Actinopterygii</taxon>
        <taxon>Neopterygii</taxon>
        <taxon>Teleostei</taxon>
        <taxon>Ostariophysi</taxon>
        <taxon>Gymnotiformes</taxon>
        <taxon>Gymnotoidei</taxon>
        <taxon>Gymnotidae</taxon>
        <taxon>Electrophorus</taxon>
    </lineage>
</organism>
<dbReference type="Ensembl" id="ENSEEET00000024042.2">
    <property type="protein sequence ID" value="ENSEEEP00000023774.2"/>
    <property type="gene ID" value="ENSEEEG00000011522.2"/>
</dbReference>
<name>A0A4W4FI93_ELEEL</name>
<dbReference type="OMA" id="CLQVEIW"/>
<dbReference type="STRING" id="8005.ENSEEEP00000023774"/>
<dbReference type="GeneTree" id="ENSGT00390000012196"/>
<dbReference type="PANTHER" id="PTHR17117:SF3">
    <property type="entry name" value="NADH DEHYDROGENASE [UBIQUINONE] FLAVOPROTEIN 3, MITOCHONDRIAL"/>
    <property type="match status" value="1"/>
</dbReference>
<reference evidence="3" key="2">
    <citation type="journal article" date="2017" name="Sci. Adv.">
        <title>A tail of two voltages: Proteomic comparison of the three electric organs of the electric eel.</title>
        <authorList>
            <person name="Traeger L.L."/>
            <person name="Sabat G."/>
            <person name="Barrett-Wilt G.A."/>
            <person name="Wells G.B."/>
            <person name="Sussman M.R."/>
        </authorList>
    </citation>
    <scope>NUCLEOTIDE SEQUENCE [LARGE SCALE GENOMIC DNA]</scope>
</reference>
<dbReference type="GO" id="GO:0042775">
    <property type="term" value="P:mitochondrial ATP synthesis coupled electron transport"/>
    <property type="evidence" value="ECO:0007669"/>
    <property type="project" value="TreeGrafter"/>
</dbReference>
<evidence type="ECO:0000313" key="3">
    <source>
        <dbReference type="Proteomes" id="UP000314983"/>
    </source>
</evidence>
<dbReference type="Pfam" id="PF15880">
    <property type="entry name" value="NDUFV3"/>
    <property type="match status" value="1"/>
</dbReference>
<protein>
    <recommendedName>
        <fullName evidence="4">NADH dehydrogenase [ubiquinone] flavoprotein 3, mitochondrial</fullName>
    </recommendedName>
</protein>